<comment type="subcellular location">
    <subcellularLocation>
        <location evidence="1 8">Cell outer membrane</location>
        <topology evidence="1 8">Multi-pass membrane protein</topology>
    </subcellularLocation>
</comment>
<evidence type="ECO:0000256" key="7">
    <source>
        <dbReference type="ARBA" id="ARBA00023237"/>
    </source>
</evidence>
<dbReference type="GO" id="GO:0009279">
    <property type="term" value="C:cell outer membrane"/>
    <property type="evidence" value="ECO:0007669"/>
    <property type="project" value="UniProtKB-SubCell"/>
</dbReference>
<keyword evidence="3 8" id="KW-1134">Transmembrane beta strand</keyword>
<evidence type="ECO:0000256" key="5">
    <source>
        <dbReference type="ARBA" id="ARBA00022729"/>
    </source>
</evidence>
<evidence type="ECO:0000256" key="6">
    <source>
        <dbReference type="ARBA" id="ARBA00023136"/>
    </source>
</evidence>
<keyword evidence="6 8" id="KW-0472">Membrane</keyword>
<dbReference type="InterPro" id="IPR008969">
    <property type="entry name" value="CarboxyPept-like_regulatory"/>
</dbReference>
<dbReference type="Gene3D" id="2.40.170.20">
    <property type="entry name" value="TonB-dependent receptor, beta-barrel domain"/>
    <property type="match status" value="1"/>
</dbReference>
<dbReference type="PANTHER" id="PTHR30069">
    <property type="entry name" value="TONB-DEPENDENT OUTER MEMBRANE RECEPTOR"/>
    <property type="match status" value="1"/>
</dbReference>
<evidence type="ECO:0000256" key="3">
    <source>
        <dbReference type="ARBA" id="ARBA00022452"/>
    </source>
</evidence>
<evidence type="ECO:0000256" key="9">
    <source>
        <dbReference type="SAM" id="SignalP"/>
    </source>
</evidence>
<proteinExistence type="inferred from homology"/>
<dbReference type="Gene3D" id="2.170.130.10">
    <property type="entry name" value="TonB-dependent receptor, plug domain"/>
    <property type="match status" value="1"/>
</dbReference>
<feature type="domain" description="TonB-dependent receptor plug" evidence="10">
    <location>
        <begin position="145"/>
        <end position="252"/>
    </location>
</feature>
<dbReference type="GO" id="GO:0015344">
    <property type="term" value="F:siderophore uptake transmembrane transporter activity"/>
    <property type="evidence" value="ECO:0007669"/>
    <property type="project" value="TreeGrafter"/>
</dbReference>
<dbReference type="InterPro" id="IPR039426">
    <property type="entry name" value="TonB-dep_rcpt-like"/>
</dbReference>
<dbReference type="Proteomes" id="UP000297549">
    <property type="component" value="Unassembled WGS sequence"/>
</dbReference>
<dbReference type="Gene3D" id="2.60.40.1120">
    <property type="entry name" value="Carboxypeptidase-like, regulatory domain"/>
    <property type="match status" value="1"/>
</dbReference>
<dbReference type="PROSITE" id="PS52016">
    <property type="entry name" value="TONB_DEPENDENT_REC_3"/>
    <property type="match status" value="1"/>
</dbReference>
<dbReference type="InterPro" id="IPR037066">
    <property type="entry name" value="Plug_dom_sf"/>
</dbReference>
<gene>
    <name evidence="11" type="ORF">E5K00_07425</name>
</gene>
<evidence type="ECO:0000256" key="1">
    <source>
        <dbReference type="ARBA" id="ARBA00004571"/>
    </source>
</evidence>
<evidence type="ECO:0000256" key="8">
    <source>
        <dbReference type="PROSITE-ProRule" id="PRU01360"/>
    </source>
</evidence>
<protein>
    <submittedName>
        <fullName evidence="11">TonB-dependent receptor</fullName>
    </submittedName>
</protein>
<keyword evidence="11" id="KW-0675">Receptor</keyword>
<dbReference type="OrthoDB" id="9775095at2"/>
<evidence type="ECO:0000313" key="11">
    <source>
        <dbReference type="EMBL" id="TGE25020.1"/>
    </source>
</evidence>
<feature type="chain" id="PRO_5021340369" evidence="9">
    <location>
        <begin position="20"/>
        <end position="930"/>
    </location>
</feature>
<comment type="caution">
    <text evidence="11">The sequence shown here is derived from an EMBL/GenBank/DDBJ whole genome shotgun (WGS) entry which is preliminary data.</text>
</comment>
<dbReference type="SUPFAM" id="SSF49464">
    <property type="entry name" value="Carboxypeptidase regulatory domain-like"/>
    <property type="match status" value="1"/>
</dbReference>
<comment type="similarity">
    <text evidence="8">Belongs to the TonB-dependent receptor family.</text>
</comment>
<keyword evidence="4 8" id="KW-0812">Transmembrane</keyword>
<reference evidence="11 12" key="1">
    <citation type="submission" date="2019-04" db="EMBL/GenBank/DDBJ databases">
        <authorList>
            <person name="Feng G."/>
            <person name="Zhang J."/>
            <person name="Zhu H."/>
        </authorList>
    </citation>
    <scope>NUCLEOTIDE SEQUENCE [LARGE SCALE GENOMIC DNA]</scope>
    <source>
        <strain evidence="11 12">JCM 31653</strain>
    </source>
</reference>
<keyword evidence="12" id="KW-1185">Reference proteome</keyword>
<dbReference type="GO" id="GO:0044718">
    <property type="term" value="P:siderophore transmembrane transport"/>
    <property type="evidence" value="ECO:0007669"/>
    <property type="project" value="TreeGrafter"/>
</dbReference>
<dbReference type="SUPFAM" id="SSF56935">
    <property type="entry name" value="Porins"/>
    <property type="match status" value="1"/>
</dbReference>
<dbReference type="Pfam" id="PF13715">
    <property type="entry name" value="CarbopepD_reg_2"/>
    <property type="match status" value="1"/>
</dbReference>
<organism evidence="11 12">
    <name type="scientific">Hymenobacter aquaticus</name>
    <dbReference type="NCBI Taxonomy" id="1867101"/>
    <lineage>
        <taxon>Bacteria</taxon>
        <taxon>Pseudomonadati</taxon>
        <taxon>Bacteroidota</taxon>
        <taxon>Cytophagia</taxon>
        <taxon>Cytophagales</taxon>
        <taxon>Hymenobacteraceae</taxon>
        <taxon>Hymenobacter</taxon>
    </lineage>
</organism>
<dbReference type="InterPro" id="IPR036942">
    <property type="entry name" value="Beta-barrel_TonB_sf"/>
</dbReference>
<keyword evidence="7 8" id="KW-0998">Cell outer membrane</keyword>
<feature type="signal peptide" evidence="9">
    <location>
        <begin position="1"/>
        <end position="19"/>
    </location>
</feature>
<evidence type="ECO:0000313" key="12">
    <source>
        <dbReference type="Proteomes" id="UP000297549"/>
    </source>
</evidence>
<dbReference type="InterPro" id="IPR012910">
    <property type="entry name" value="Plug_dom"/>
</dbReference>
<evidence type="ECO:0000259" key="10">
    <source>
        <dbReference type="Pfam" id="PF07715"/>
    </source>
</evidence>
<dbReference type="PANTHER" id="PTHR30069:SF29">
    <property type="entry name" value="HEMOGLOBIN AND HEMOGLOBIN-HAPTOGLOBIN-BINDING PROTEIN 1-RELATED"/>
    <property type="match status" value="1"/>
</dbReference>
<keyword evidence="5 9" id="KW-0732">Signal</keyword>
<accession>A0A4Z0Q4P1</accession>
<sequence>MQHLRFLLAAALLTGAASATVARPSDTRLVRASPKRPITTQPAARVAEAVGGTVLTSTGEPLPGATIFVKGSFIGTSSNQLGQFHLAVAFDKGPVTLVVAFVGYESQEITLSGPDAELVVSLVPSAAAVNATVVSASRVEENILRTSVTIDKVSARQLERFSTPEVLAGLGQLPGVDVNSASMLFTSVSTRGFNTAKSERVMQLVDYMDTALPSLNLSPGNLVGLPELDLESIELLHGPASALYGANALSGVVLFNSKDPFVYEGLSVRLRGGQRNLLDGQLRYAKKLTDKLALKLNASGFQAQDWLAQNYEAASFSQNPEGSSLGYDAVNRSGELSFRFTDDPKQQLPGGTHPDLYGKTVYMPGFTEQELIGPDQKTKSYRVQGALSYLLKDNLQLTLEAKRATGTATYQNISRFRVKDLGTNQYRAELKSNRGFVRLYSTEDFTGSSYELAQLGALLLGSTAQETSPYGPLSYAQLYFSTYNTVYSDAIRQPGTTQAQALAQAQQAANATQLQSADPRFATLRAQLVADDQPGRGAQQRFNSFLNDISAQRSFRASDFGTDLILGAAYREYRLGSDGKLFDDFNRRRIRNYEFGAYGQLTQTLLHEHLKLALAGRVDYFRNFSPALSPRASAVYSFGPEQRHNFRASYAGAYRSPSQLEQYAHSDVTSFIVLGNISSGFQGYSFTDANGNPYGTPGIPLAAFAINLPKLKLERSNTLEVGYKGMLLPKLYADVSYFRSVYTDFIGGQAFAGNVDGSRPTQAQIDEGLPGFTDRTKPTRIIFTWFNNARQVRTQGATLGLAYKLSKAMSLTGNYSLNVLDRHRLPADFQTFFNTPRHKFNLGVHGTVRQHLTYALNYRWAEGHRQEMPFATGTIRAYSSTDAYLGYALPELGTTLQAGVSNLFNANNIQIIGGPQIGRLAFLGVLVNVK</sequence>
<dbReference type="AlphaFoldDB" id="A0A4Z0Q4P1"/>
<dbReference type="Pfam" id="PF07715">
    <property type="entry name" value="Plug"/>
    <property type="match status" value="1"/>
</dbReference>
<evidence type="ECO:0000256" key="2">
    <source>
        <dbReference type="ARBA" id="ARBA00022448"/>
    </source>
</evidence>
<keyword evidence="2 8" id="KW-0813">Transport</keyword>
<evidence type="ECO:0000256" key="4">
    <source>
        <dbReference type="ARBA" id="ARBA00022692"/>
    </source>
</evidence>
<dbReference type="EMBL" id="SRLC01000001">
    <property type="protein sequence ID" value="TGE25020.1"/>
    <property type="molecule type" value="Genomic_DNA"/>
</dbReference>
<name>A0A4Z0Q4P1_9BACT</name>